<keyword evidence="4 9" id="KW-0812">Transmembrane</keyword>
<dbReference type="InterPro" id="IPR023395">
    <property type="entry name" value="MCP_dom_sf"/>
</dbReference>
<dbReference type="GO" id="GO:0015227">
    <property type="term" value="F:O-acyl-L-carnitine transmembrane transporter activity"/>
    <property type="evidence" value="ECO:0007669"/>
    <property type="project" value="TreeGrafter"/>
</dbReference>
<dbReference type="PROSITE" id="PS50920">
    <property type="entry name" value="SOLCAR"/>
    <property type="match status" value="2"/>
</dbReference>
<evidence type="ECO:0000313" key="13">
    <source>
        <dbReference type="Proteomes" id="UP000237271"/>
    </source>
</evidence>
<proteinExistence type="inferred from homology"/>
<gene>
    <name evidence="12" type="ORF">PHPALM_5251</name>
</gene>
<dbReference type="InterPro" id="IPR018108">
    <property type="entry name" value="MCP_transmembrane"/>
</dbReference>
<evidence type="ECO:0000256" key="4">
    <source>
        <dbReference type="ARBA" id="ARBA00022692"/>
    </source>
</evidence>
<evidence type="ECO:0000256" key="5">
    <source>
        <dbReference type="ARBA" id="ARBA00022737"/>
    </source>
</evidence>
<sequence>MSLQTQGTTNAYAGVTDAFRRIATEEGVAALWKGAVPALSSSIIENSVLFSANGFAKRAVLALHAKQRAEHEGDYQLTTLDEALMGAFAGCFSATAITMPENIKCKLQFQRGHLGEGPKILGKESKNDLNPVAILTSGGLAGATSWSIMFPVDVLKSRMQTASSTGPLSLRGAFRAVYSEFGIHGFYRGWSAAVLRAFPANGSLFLGVEMTHLTMDLRDAEHAKTLSSGQNRRGSIGTVDENVYVEETFLQGGRLKAVAQLLALKSVELTQLQRTHDEYVKSSCEYERELEIEVDRYEKKTQQLESAALQLERDKSDLNAV</sequence>
<evidence type="ECO:0000256" key="7">
    <source>
        <dbReference type="ARBA" id="ARBA00023128"/>
    </source>
</evidence>
<feature type="repeat" description="Solcar" evidence="9">
    <location>
        <begin position="129"/>
        <end position="214"/>
    </location>
</feature>
<feature type="coiled-coil region" evidence="11">
    <location>
        <begin position="287"/>
        <end position="314"/>
    </location>
</feature>
<dbReference type="GO" id="GO:1902603">
    <property type="term" value="P:carnitine transmembrane transport"/>
    <property type="evidence" value="ECO:0007669"/>
    <property type="project" value="TreeGrafter"/>
</dbReference>
<dbReference type="PANTHER" id="PTHR45624">
    <property type="entry name" value="MITOCHONDRIAL BASIC AMINO ACIDS TRANSPORTER-RELATED"/>
    <property type="match status" value="1"/>
</dbReference>
<dbReference type="Gene3D" id="1.50.40.10">
    <property type="entry name" value="Mitochondrial carrier domain"/>
    <property type="match status" value="2"/>
</dbReference>
<organism evidence="12 13">
    <name type="scientific">Phytophthora palmivora</name>
    <dbReference type="NCBI Taxonomy" id="4796"/>
    <lineage>
        <taxon>Eukaryota</taxon>
        <taxon>Sar</taxon>
        <taxon>Stramenopiles</taxon>
        <taxon>Oomycota</taxon>
        <taxon>Peronosporomycetes</taxon>
        <taxon>Peronosporales</taxon>
        <taxon>Peronosporaceae</taxon>
        <taxon>Phytophthora</taxon>
    </lineage>
</organism>
<keyword evidence="3 10" id="KW-0813">Transport</keyword>
<keyword evidence="13" id="KW-1185">Reference proteome</keyword>
<keyword evidence="11" id="KW-0175">Coiled coil</keyword>
<dbReference type="OrthoDB" id="14252at2759"/>
<accession>A0A2P4YHX3</accession>
<dbReference type="PANTHER" id="PTHR45624:SF4">
    <property type="entry name" value="CONGESTED-LIKE TRACHEA PROTEIN-RELATED"/>
    <property type="match status" value="1"/>
</dbReference>
<dbReference type="EMBL" id="NCKW01002670">
    <property type="protein sequence ID" value="POM77373.1"/>
    <property type="molecule type" value="Genomic_DNA"/>
</dbReference>
<dbReference type="SUPFAM" id="SSF103506">
    <property type="entry name" value="Mitochondrial carrier"/>
    <property type="match status" value="1"/>
</dbReference>
<comment type="subcellular location">
    <subcellularLocation>
        <location evidence="1">Mitochondrion membrane</location>
        <topology evidence="1">Multi-pass membrane protein</topology>
    </subcellularLocation>
</comment>
<evidence type="ECO:0000313" key="12">
    <source>
        <dbReference type="EMBL" id="POM77373.1"/>
    </source>
</evidence>
<dbReference type="GO" id="GO:0031966">
    <property type="term" value="C:mitochondrial membrane"/>
    <property type="evidence" value="ECO:0007669"/>
    <property type="project" value="UniProtKB-SubCell"/>
</dbReference>
<reference evidence="12 13" key="1">
    <citation type="journal article" date="2017" name="Genome Biol. Evol.">
        <title>Phytophthora megakarya and P. palmivora, closely related causal agents of cacao black pod rot, underwent increases in genome sizes and gene numbers by different mechanisms.</title>
        <authorList>
            <person name="Ali S.S."/>
            <person name="Shao J."/>
            <person name="Lary D.J."/>
            <person name="Kronmiller B."/>
            <person name="Shen D."/>
            <person name="Strem M.D."/>
            <person name="Amoako-Attah I."/>
            <person name="Akrofi A.Y."/>
            <person name="Begoude B.A."/>
            <person name="Ten Hoopen G.M."/>
            <person name="Coulibaly K."/>
            <person name="Kebe B.I."/>
            <person name="Melnick R.L."/>
            <person name="Guiltinan M.J."/>
            <person name="Tyler B.M."/>
            <person name="Meinhardt L.W."/>
            <person name="Bailey B.A."/>
        </authorList>
    </citation>
    <scope>NUCLEOTIDE SEQUENCE [LARGE SCALE GENOMIC DNA]</scope>
    <source>
        <strain evidence="13">sbr112.9</strain>
    </source>
</reference>
<keyword evidence="5" id="KW-0677">Repeat</keyword>
<name>A0A2P4YHX3_9STRA</name>
<keyword evidence="6" id="KW-1133">Transmembrane helix</keyword>
<evidence type="ECO:0000256" key="6">
    <source>
        <dbReference type="ARBA" id="ARBA00022989"/>
    </source>
</evidence>
<keyword evidence="7" id="KW-0496">Mitochondrion</keyword>
<feature type="repeat" description="Solcar" evidence="9">
    <location>
        <begin position="1"/>
        <end position="59"/>
    </location>
</feature>
<evidence type="ECO:0000256" key="10">
    <source>
        <dbReference type="RuleBase" id="RU000488"/>
    </source>
</evidence>
<dbReference type="Pfam" id="PF00153">
    <property type="entry name" value="Mito_carr"/>
    <property type="match status" value="2"/>
</dbReference>
<comment type="caution">
    <text evidence="12">The sequence shown here is derived from an EMBL/GenBank/DDBJ whole genome shotgun (WGS) entry which is preliminary data.</text>
</comment>
<dbReference type="InterPro" id="IPR050567">
    <property type="entry name" value="Mitochondrial_Carrier"/>
</dbReference>
<dbReference type="GO" id="GO:0006839">
    <property type="term" value="P:mitochondrial transport"/>
    <property type="evidence" value="ECO:0007669"/>
    <property type="project" value="TreeGrafter"/>
</dbReference>
<evidence type="ECO:0000256" key="11">
    <source>
        <dbReference type="SAM" id="Coils"/>
    </source>
</evidence>
<evidence type="ECO:0000256" key="1">
    <source>
        <dbReference type="ARBA" id="ARBA00004225"/>
    </source>
</evidence>
<comment type="similarity">
    <text evidence="2 10">Belongs to the mitochondrial carrier (TC 2.A.29) family.</text>
</comment>
<dbReference type="Proteomes" id="UP000237271">
    <property type="component" value="Unassembled WGS sequence"/>
</dbReference>
<keyword evidence="8 9" id="KW-0472">Membrane</keyword>
<dbReference type="AlphaFoldDB" id="A0A2P4YHX3"/>
<evidence type="ECO:0000256" key="9">
    <source>
        <dbReference type="PROSITE-ProRule" id="PRU00282"/>
    </source>
</evidence>
<evidence type="ECO:0000256" key="2">
    <source>
        <dbReference type="ARBA" id="ARBA00006375"/>
    </source>
</evidence>
<evidence type="ECO:0000256" key="8">
    <source>
        <dbReference type="ARBA" id="ARBA00023136"/>
    </source>
</evidence>
<protein>
    <submittedName>
        <fullName evidence="12">Mitochondrial Carrier (MC) Family</fullName>
    </submittedName>
</protein>
<evidence type="ECO:0000256" key="3">
    <source>
        <dbReference type="ARBA" id="ARBA00022448"/>
    </source>
</evidence>